<dbReference type="RefSeq" id="WP_004824638.1">
    <property type="nucleotide sequence ID" value="NZ_ADDO01000035.1"/>
</dbReference>
<protein>
    <submittedName>
        <fullName evidence="2">Uncharacterized protein</fullName>
    </submittedName>
</protein>
<reference evidence="2 3" key="1">
    <citation type="submission" date="2009-12" db="EMBL/GenBank/DDBJ databases">
        <title>Genome Sequence of Peptoniphilus lacrimalis 315-B.</title>
        <authorList>
            <person name="Durkin A.S."/>
            <person name="Madupu R."/>
            <person name="Torralba M."/>
            <person name="Methe B."/>
            <person name="Sutton G."/>
            <person name="Strausberg R.L."/>
            <person name="Nelson K.E."/>
        </authorList>
    </citation>
    <scope>NUCLEOTIDE SEQUENCE [LARGE SCALE GENOMIC DNA]</scope>
    <source>
        <strain evidence="2 3">315-B</strain>
    </source>
</reference>
<gene>
    <name evidence="2" type="ORF">HMPREF0628_0374</name>
</gene>
<evidence type="ECO:0000256" key="1">
    <source>
        <dbReference type="SAM" id="Phobius"/>
    </source>
</evidence>
<evidence type="ECO:0000313" key="3">
    <source>
        <dbReference type="Proteomes" id="UP000005711"/>
    </source>
</evidence>
<accession>D1VTB3</accession>
<name>D1VTB3_9FIRM</name>
<evidence type="ECO:0000313" key="2">
    <source>
        <dbReference type="EMBL" id="EFA90190.1"/>
    </source>
</evidence>
<keyword evidence="1" id="KW-0472">Membrane</keyword>
<keyword evidence="3" id="KW-1185">Reference proteome</keyword>
<comment type="caution">
    <text evidence="2">The sequence shown here is derived from an EMBL/GenBank/DDBJ whole genome shotgun (WGS) entry which is preliminary data.</text>
</comment>
<sequence>MAFIYLLLLIIGIITGIALIMAIASYLYYKKMENNLQTKRTEVYDEED</sequence>
<keyword evidence="1" id="KW-1133">Transmembrane helix</keyword>
<dbReference type="Proteomes" id="UP000005711">
    <property type="component" value="Unassembled WGS sequence"/>
</dbReference>
<keyword evidence="1" id="KW-0812">Transmembrane</keyword>
<dbReference type="EMBL" id="ADDO01000035">
    <property type="protein sequence ID" value="EFA90190.1"/>
    <property type="molecule type" value="Genomic_DNA"/>
</dbReference>
<proteinExistence type="predicted"/>
<organism evidence="2 3">
    <name type="scientific">Peptoniphilus lacrimalis 315-B</name>
    <dbReference type="NCBI Taxonomy" id="596330"/>
    <lineage>
        <taxon>Bacteria</taxon>
        <taxon>Bacillati</taxon>
        <taxon>Bacillota</taxon>
        <taxon>Tissierellia</taxon>
        <taxon>Tissierellales</taxon>
        <taxon>Peptoniphilaceae</taxon>
        <taxon>Peptoniphilus</taxon>
    </lineage>
</organism>
<feature type="transmembrane region" description="Helical" evidence="1">
    <location>
        <begin position="6"/>
        <end position="29"/>
    </location>
</feature>
<dbReference type="AlphaFoldDB" id="D1VTB3"/>